<keyword evidence="3" id="KW-1185">Reference proteome</keyword>
<feature type="transmembrane region" description="Helical" evidence="1">
    <location>
        <begin position="166"/>
        <end position="187"/>
    </location>
</feature>
<comment type="caution">
    <text evidence="2">The sequence shown here is derived from an EMBL/GenBank/DDBJ whole genome shotgun (WGS) entry which is preliminary data.</text>
</comment>
<feature type="transmembrane region" description="Helical" evidence="1">
    <location>
        <begin position="193"/>
        <end position="210"/>
    </location>
</feature>
<dbReference type="Proteomes" id="UP001165396">
    <property type="component" value="Unassembled WGS sequence"/>
</dbReference>
<organism evidence="2 3">
    <name type="scientific">Pseudosulfitobacter koreensis</name>
    <dbReference type="NCBI Taxonomy" id="2968472"/>
    <lineage>
        <taxon>Bacteria</taxon>
        <taxon>Pseudomonadati</taxon>
        <taxon>Pseudomonadota</taxon>
        <taxon>Alphaproteobacteria</taxon>
        <taxon>Rhodobacterales</taxon>
        <taxon>Roseobacteraceae</taxon>
        <taxon>Pseudosulfitobacter</taxon>
    </lineage>
</organism>
<feature type="transmembrane region" description="Helical" evidence="1">
    <location>
        <begin position="15"/>
        <end position="33"/>
    </location>
</feature>
<protein>
    <recommendedName>
        <fullName evidence="4">MYXO-CTERM domain-containing protein</fullName>
    </recommendedName>
</protein>
<keyword evidence="1" id="KW-0472">Membrane</keyword>
<feature type="transmembrane region" description="Helical" evidence="1">
    <location>
        <begin position="133"/>
        <end position="154"/>
    </location>
</feature>
<proteinExistence type="predicted"/>
<evidence type="ECO:0000313" key="3">
    <source>
        <dbReference type="Proteomes" id="UP001165396"/>
    </source>
</evidence>
<dbReference type="EMBL" id="JANKJG010000004">
    <property type="protein sequence ID" value="MCR8826363.1"/>
    <property type="molecule type" value="Genomic_DNA"/>
</dbReference>
<evidence type="ECO:0008006" key="4">
    <source>
        <dbReference type="Google" id="ProtNLM"/>
    </source>
</evidence>
<dbReference type="RefSeq" id="WP_258294053.1">
    <property type="nucleotide sequence ID" value="NZ_JANKJG010000004.1"/>
</dbReference>
<evidence type="ECO:0000313" key="2">
    <source>
        <dbReference type="EMBL" id="MCR8826363.1"/>
    </source>
</evidence>
<feature type="transmembrane region" description="Helical" evidence="1">
    <location>
        <begin position="230"/>
        <end position="247"/>
    </location>
</feature>
<accession>A0ABT1YZR9</accession>
<keyword evidence="1" id="KW-1133">Transmembrane helix</keyword>
<name>A0ABT1YZR9_9RHOB</name>
<gene>
    <name evidence="2" type="ORF">NTA49_07430</name>
</gene>
<feature type="transmembrane region" description="Helical" evidence="1">
    <location>
        <begin position="101"/>
        <end position="121"/>
    </location>
</feature>
<evidence type="ECO:0000256" key="1">
    <source>
        <dbReference type="SAM" id="Phobius"/>
    </source>
</evidence>
<reference evidence="2" key="1">
    <citation type="submission" date="2022-07" db="EMBL/GenBank/DDBJ databases">
        <title>Pseudosulfitobacter sp. strain AP-MA-4, whole genome sequence.</title>
        <authorList>
            <person name="Jiang Y."/>
        </authorList>
    </citation>
    <scope>NUCLEOTIDE SEQUENCE</scope>
    <source>
        <strain evidence="2">AP-MA-4</strain>
    </source>
</reference>
<sequence>MRPSARNTRNRDTRSAALGIGALAILGGAAILMQRRTQPKPRPKPRRKLRRSAAIMGASMLVDSAMEHFRGGFHNKAMLAAPVLAAASTLGATARAPHMLPVHATSVAVGAAGLGFHGYNIAKRPGGFNWDNLFYAAPIGAPGGLAVTGLLALASDAHTARHGRMLAGFTALATLAETAEVALLHFRGAWHNPAMYLPVTIPPIAAALLLEQALHPNPKTRGAARGAQRLMAAMGVVGTGFHIYGVSRQMGGWHNWRQNAFDGPPVSAPSSFIALALSGKAALDLMEGAP</sequence>
<keyword evidence="1" id="KW-0812">Transmembrane</keyword>